<accession>A0A2T0MMI4</accession>
<comment type="caution">
    <text evidence="1">The sequence shown here is derived from an EMBL/GenBank/DDBJ whole genome shotgun (WGS) entry which is preliminary data.</text>
</comment>
<dbReference type="AlphaFoldDB" id="A0A2T0MMI4"/>
<dbReference type="Proteomes" id="UP000238312">
    <property type="component" value="Unassembled WGS sequence"/>
</dbReference>
<sequence>MGHMPERSEPIHPAYEPVYEVVKVVRLPVPNEIREPDCMIGPKVWVRRRIRRLVPWLVPRQAPRACCWHHQVDWRQAAEAAIRLVRQAQAAGLRGERISDYAIERLDDQGFGDWEQDAVLALACTGGIEPSTEPGAEWRYFEGQHRVAAQLDQGVRQTVVQRWEPFDPVTGLPIRQ</sequence>
<proteinExistence type="predicted"/>
<reference evidence="1 2" key="1">
    <citation type="submission" date="2018-03" db="EMBL/GenBank/DDBJ databases">
        <title>Genomic Encyclopedia of Type Strains, Phase III (KMG-III): the genomes of soil and plant-associated and newly described type strains.</title>
        <authorList>
            <person name="Whitman W."/>
        </authorList>
    </citation>
    <scope>NUCLEOTIDE SEQUENCE [LARGE SCALE GENOMIC DNA]</scope>
    <source>
        <strain evidence="1 2">CGMCC 4.7104</strain>
    </source>
</reference>
<dbReference type="EMBL" id="PVNG01000021">
    <property type="protein sequence ID" value="PRX59054.1"/>
    <property type="molecule type" value="Genomic_DNA"/>
</dbReference>
<evidence type="ECO:0000313" key="1">
    <source>
        <dbReference type="EMBL" id="PRX59054.1"/>
    </source>
</evidence>
<gene>
    <name evidence="1" type="ORF">B0I32_121158</name>
</gene>
<keyword evidence="2" id="KW-1185">Reference proteome</keyword>
<protein>
    <submittedName>
        <fullName evidence="1">Uncharacterized protein</fullName>
    </submittedName>
</protein>
<name>A0A2T0MMI4_9ACTN</name>
<organism evidence="1 2">
    <name type="scientific">Nonomuraea fuscirosea</name>
    <dbReference type="NCBI Taxonomy" id="1291556"/>
    <lineage>
        <taxon>Bacteria</taxon>
        <taxon>Bacillati</taxon>
        <taxon>Actinomycetota</taxon>
        <taxon>Actinomycetes</taxon>
        <taxon>Streptosporangiales</taxon>
        <taxon>Streptosporangiaceae</taxon>
        <taxon>Nonomuraea</taxon>
    </lineage>
</organism>
<evidence type="ECO:0000313" key="2">
    <source>
        <dbReference type="Proteomes" id="UP000238312"/>
    </source>
</evidence>